<comment type="cofactor">
    <cofactor evidence="1">
        <name>Ca(2+)</name>
        <dbReference type="ChEBI" id="CHEBI:29108"/>
    </cofactor>
</comment>
<reference evidence="9" key="1">
    <citation type="submission" date="2019-03" db="EMBL/GenBank/DDBJ databases">
        <title>Flavobacterium sp.</title>
        <authorList>
            <person name="Kim H."/>
        </authorList>
    </citation>
    <scope>NUCLEOTIDE SEQUENCE [LARGE SCALE GENOMIC DNA]</scope>
    <source>
        <strain evidence="9">GS13</strain>
    </source>
</reference>
<comment type="similarity">
    <text evidence="2">Belongs to the sulfatase family.</text>
</comment>
<dbReference type="InterPro" id="IPR000917">
    <property type="entry name" value="Sulfatase_N"/>
</dbReference>
<keyword evidence="6" id="KW-0106">Calcium</keyword>
<organism evidence="8 9">
    <name type="scientific">Flavobacterium nackdongense</name>
    <dbReference type="NCBI Taxonomy" id="2547394"/>
    <lineage>
        <taxon>Bacteria</taxon>
        <taxon>Pseudomonadati</taxon>
        <taxon>Bacteroidota</taxon>
        <taxon>Flavobacteriia</taxon>
        <taxon>Flavobacteriales</taxon>
        <taxon>Flavobacteriaceae</taxon>
        <taxon>Flavobacterium</taxon>
    </lineage>
</organism>
<evidence type="ECO:0000313" key="9">
    <source>
        <dbReference type="Proteomes" id="UP000291124"/>
    </source>
</evidence>
<dbReference type="Gene3D" id="3.40.720.10">
    <property type="entry name" value="Alkaline Phosphatase, subunit A"/>
    <property type="match status" value="1"/>
</dbReference>
<gene>
    <name evidence="8" type="ORF">E1750_16475</name>
</gene>
<evidence type="ECO:0000256" key="1">
    <source>
        <dbReference type="ARBA" id="ARBA00001913"/>
    </source>
</evidence>
<dbReference type="SUPFAM" id="SSF53649">
    <property type="entry name" value="Alkaline phosphatase-like"/>
    <property type="match status" value="1"/>
</dbReference>
<dbReference type="KEGG" id="fnk:E1750_16475"/>
<keyword evidence="4" id="KW-0732">Signal</keyword>
<dbReference type="GO" id="GO:0046872">
    <property type="term" value="F:metal ion binding"/>
    <property type="evidence" value="ECO:0007669"/>
    <property type="project" value="UniProtKB-KW"/>
</dbReference>
<dbReference type="EMBL" id="CP037933">
    <property type="protein sequence ID" value="QBN20320.1"/>
    <property type="molecule type" value="Genomic_DNA"/>
</dbReference>
<dbReference type="PANTHER" id="PTHR42693">
    <property type="entry name" value="ARYLSULFATASE FAMILY MEMBER"/>
    <property type="match status" value="1"/>
</dbReference>
<evidence type="ECO:0000256" key="2">
    <source>
        <dbReference type="ARBA" id="ARBA00008779"/>
    </source>
</evidence>
<keyword evidence="3" id="KW-0479">Metal-binding</keyword>
<dbReference type="OrthoDB" id="9803751at2"/>
<dbReference type="InterPro" id="IPR017850">
    <property type="entry name" value="Alkaline_phosphatase_core_sf"/>
</dbReference>
<dbReference type="AlphaFoldDB" id="A0A4P6YIA9"/>
<keyword evidence="5" id="KW-0378">Hydrolase</keyword>
<evidence type="ECO:0000256" key="6">
    <source>
        <dbReference type="ARBA" id="ARBA00022837"/>
    </source>
</evidence>
<name>A0A4P6YIA9_9FLAO</name>
<protein>
    <submittedName>
        <fullName evidence="8">Sulfatase</fullName>
    </submittedName>
</protein>
<dbReference type="PANTHER" id="PTHR42693:SF42">
    <property type="entry name" value="ARYLSULFATASE G"/>
    <property type="match status" value="1"/>
</dbReference>
<dbReference type="Proteomes" id="UP000291124">
    <property type="component" value="Chromosome"/>
</dbReference>
<dbReference type="InterPro" id="IPR050738">
    <property type="entry name" value="Sulfatase"/>
</dbReference>
<evidence type="ECO:0000259" key="7">
    <source>
        <dbReference type="Pfam" id="PF00884"/>
    </source>
</evidence>
<evidence type="ECO:0000256" key="5">
    <source>
        <dbReference type="ARBA" id="ARBA00022801"/>
    </source>
</evidence>
<dbReference type="Gene3D" id="3.30.1120.10">
    <property type="match status" value="1"/>
</dbReference>
<dbReference type="RefSeq" id="WP_133277820.1">
    <property type="nucleotide sequence ID" value="NZ_CP037933.1"/>
</dbReference>
<feature type="domain" description="Sulfatase N-terminal" evidence="7">
    <location>
        <begin position="35"/>
        <end position="390"/>
    </location>
</feature>
<accession>A0A4P6YIA9</accession>
<sequence>MKINNPIITIVFLLFFVASYSQKKPVGTKSKKNPPNVIFIIADDLGYTDLGTYGSDFYETPNLDNLANTAVKFTSGYSNCPVCSPSRASFQTGKYPVNTGITDWIKGRKAENGTTSNDRWIVPDTEYDMKLSEITIAEALQNKGYKTAFLGKWHLGETEAFWPENQGYDINIGGWSAGGPHTVNGSKAYFSPYGNPRLKDGPAGEYLPERLTNEAIAILKSQTDKPLFMCLSYYLVHTKLEAKDEDIAIFKQKREKVGITEAQEFVNSAPWMATASGNGKSYKERIKQGNPTYSAMIKALDDNVGRLINHLKQSGTYDNTLIIFVSDNGGLATAEGSSTSNLPLAKGKGWMYEGGIRVPFIIKPPQCNKGKVIDTPVSGVDFFPTILDYATSSSPAAPIDGLNLKSILETSNGGQDRPLFWHYPHYSNQGGNPSSAVRLGDFKLIHDLELDDYALYNLKSDIGETKNLATTMPEKVNELKAMLNNWIVKTYDKKLEPNPKWNRSDLK</sequence>
<dbReference type="CDD" id="cd16144">
    <property type="entry name" value="ARS_like"/>
    <property type="match status" value="1"/>
</dbReference>
<proteinExistence type="inferred from homology"/>
<evidence type="ECO:0000313" key="8">
    <source>
        <dbReference type="EMBL" id="QBN20320.1"/>
    </source>
</evidence>
<evidence type="ECO:0000256" key="3">
    <source>
        <dbReference type="ARBA" id="ARBA00022723"/>
    </source>
</evidence>
<dbReference type="Pfam" id="PF00884">
    <property type="entry name" value="Sulfatase"/>
    <property type="match status" value="1"/>
</dbReference>
<evidence type="ECO:0000256" key="4">
    <source>
        <dbReference type="ARBA" id="ARBA00022729"/>
    </source>
</evidence>
<keyword evidence="9" id="KW-1185">Reference proteome</keyword>
<dbReference type="GO" id="GO:0004065">
    <property type="term" value="F:arylsulfatase activity"/>
    <property type="evidence" value="ECO:0007669"/>
    <property type="project" value="TreeGrafter"/>
</dbReference>